<organism evidence="11 12">
    <name type="scientific">Pigmentiphaga aceris</name>
    <dbReference type="NCBI Taxonomy" id="1940612"/>
    <lineage>
        <taxon>Bacteria</taxon>
        <taxon>Pseudomonadati</taxon>
        <taxon>Pseudomonadota</taxon>
        <taxon>Betaproteobacteria</taxon>
        <taxon>Burkholderiales</taxon>
        <taxon>Alcaligenaceae</taxon>
        <taxon>Pigmentiphaga</taxon>
    </lineage>
</organism>
<evidence type="ECO:0000256" key="6">
    <source>
        <dbReference type="PROSITE-ProRule" id="PRU00552"/>
    </source>
</evidence>
<dbReference type="InterPro" id="IPR012677">
    <property type="entry name" value="Nucleotide-bd_a/b_plait_sf"/>
</dbReference>
<evidence type="ECO:0000256" key="4">
    <source>
        <dbReference type="ARBA" id="ARBA00022840"/>
    </source>
</evidence>
<feature type="domain" description="Helicase ATP-binding" evidence="8">
    <location>
        <begin position="35"/>
        <end position="206"/>
    </location>
</feature>
<dbReference type="Gene3D" id="3.40.50.300">
    <property type="entry name" value="P-loop containing nucleotide triphosphate hydrolases"/>
    <property type="match status" value="2"/>
</dbReference>
<feature type="short sequence motif" description="Q motif" evidence="6">
    <location>
        <begin position="4"/>
        <end position="32"/>
    </location>
</feature>
<keyword evidence="12" id="KW-1185">Reference proteome</keyword>
<dbReference type="RefSeq" id="WP_148813825.1">
    <property type="nucleotide sequence ID" value="NZ_CP043046.1"/>
</dbReference>
<dbReference type="InterPro" id="IPR014014">
    <property type="entry name" value="RNA_helicase_DEAD_Q_motif"/>
</dbReference>
<dbReference type="Proteomes" id="UP000325161">
    <property type="component" value="Chromosome"/>
</dbReference>
<dbReference type="SMART" id="SM00490">
    <property type="entry name" value="HELICc"/>
    <property type="match status" value="1"/>
</dbReference>
<evidence type="ECO:0000259" key="9">
    <source>
        <dbReference type="PROSITE" id="PS51194"/>
    </source>
</evidence>
<dbReference type="CDD" id="cd00268">
    <property type="entry name" value="DEADc"/>
    <property type="match status" value="1"/>
</dbReference>
<dbReference type="Gene3D" id="3.30.70.330">
    <property type="match status" value="1"/>
</dbReference>
<dbReference type="PANTHER" id="PTHR47959:SF1">
    <property type="entry name" value="ATP-DEPENDENT RNA HELICASE DBPA"/>
    <property type="match status" value="1"/>
</dbReference>
<dbReference type="GO" id="GO:0003676">
    <property type="term" value="F:nucleic acid binding"/>
    <property type="evidence" value="ECO:0007669"/>
    <property type="project" value="InterPro"/>
</dbReference>
<sequence>MTTSAFSSLPLSPAMLATLDTLGYHNMTAIQAQSLPTILNGRDLIAQAKTGSGKTAAFGIGLLQNLDVTSFKVQALVLCPTRELADQVSQEVRKLARSIPNLKILNLSGGAPMRPQVESLLYGAHVIVGTPGRIFDHLDRGSLELHELRTLVLDEADRMVDMGFIDQISQIVALCPPRRQTLLFSATFPDDIKKISGRLMRNAEEIKVESIHQSAQIEQYFYEIDEDERTEAVVKLLKHFRPESAIAFCNTKAQCRELVDDLVRQGFSALALHGDLEQRDRDDVLVMFANRSCSILVATDVAARGLDIPNLDAVINVEVTRDKEIYVHRIGRTGRSGEKGLALNLASPEEVHFANLIETFIGSPLQWRDIEKLKPAPGDMLRPPMVTVCVHGGKKDKLRPGDFLGALTKDIGLTMDQVGKINITEFVTFVALKQEIADATLEKLLKTNIKGKRFKARFMQQN</sequence>
<dbReference type="GO" id="GO:0005524">
    <property type="term" value="F:ATP binding"/>
    <property type="evidence" value="ECO:0007669"/>
    <property type="project" value="UniProtKB-KW"/>
</dbReference>
<dbReference type="AlphaFoldDB" id="A0A5C0AV91"/>
<evidence type="ECO:0000259" key="10">
    <source>
        <dbReference type="PROSITE" id="PS51195"/>
    </source>
</evidence>
<dbReference type="InterPro" id="IPR044742">
    <property type="entry name" value="DEAD/DEAH_RhlB"/>
</dbReference>
<evidence type="ECO:0000256" key="2">
    <source>
        <dbReference type="ARBA" id="ARBA00022801"/>
    </source>
</evidence>
<protein>
    <submittedName>
        <fullName evidence="11">ATP-dependent RNA helicase DbpA</fullName>
        <ecNumber evidence="11">3.6.4.13</ecNumber>
    </submittedName>
</protein>
<dbReference type="GO" id="GO:0005829">
    <property type="term" value="C:cytosol"/>
    <property type="evidence" value="ECO:0007669"/>
    <property type="project" value="TreeGrafter"/>
</dbReference>
<reference evidence="11 12" key="1">
    <citation type="submission" date="2019-08" db="EMBL/GenBank/DDBJ databases">
        <title>Amphibian skin-associated Pigmentiphaga: genome sequence and occurrence across geography and hosts.</title>
        <authorList>
            <person name="Bletz M.C."/>
            <person name="Bunk B."/>
            <person name="Sproeer C."/>
            <person name="Biwer P."/>
            <person name="Reiter S."/>
            <person name="Rabemananjara F.C.E."/>
            <person name="Schulz S."/>
            <person name="Overmann J."/>
            <person name="Vences M."/>
        </authorList>
    </citation>
    <scope>NUCLEOTIDE SEQUENCE [LARGE SCALE GENOMIC DNA]</scope>
    <source>
        <strain evidence="11 12">Mada1488</strain>
    </source>
</reference>
<dbReference type="Pfam" id="PF00270">
    <property type="entry name" value="DEAD"/>
    <property type="match status" value="1"/>
</dbReference>
<dbReference type="SUPFAM" id="SSF52540">
    <property type="entry name" value="P-loop containing nucleoside triphosphate hydrolases"/>
    <property type="match status" value="1"/>
</dbReference>
<evidence type="ECO:0000259" key="8">
    <source>
        <dbReference type="PROSITE" id="PS51192"/>
    </source>
</evidence>
<gene>
    <name evidence="11" type="primary">dbpA</name>
    <name evidence="11" type="ORF">FXN63_06475</name>
</gene>
<dbReference type="Pfam" id="PF00271">
    <property type="entry name" value="Helicase_C"/>
    <property type="match status" value="1"/>
</dbReference>
<dbReference type="InterPro" id="IPR014001">
    <property type="entry name" value="Helicase_ATP-bd"/>
</dbReference>
<dbReference type="InterPro" id="IPR050079">
    <property type="entry name" value="DEAD_box_RNA_helicase"/>
</dbReference>
<keyword evidence="1 7" id="KW-0547">Nucleotide-binding</keyword>
<dbReference type="OrthoDB" id="8520957at2"/>
<dbReference type="NCBIfam" id="NF008744">
    <property type="entry name" value="PRK11776.1"/>
    <property type="match status" value="1"/>
</dbReference>
<dbReference type="PROSITE" id="PS51192">
    <property type="entry name" value="HELICASE_ATP_BIND_1"/>
    <property type="match status" value="1"/>
</dbReference>
<dbReference type="InterPro" id="IPR005580">
    <property type="entry name" value="DbpA/CsdA_RNA-bd_dom"/>
</dbReference>
<comment type="similarity">
    <text evidence="5 7">Belongs to the DEAD box helicase family.</text>
</comment>
<dbReference type="KEGG" id="pacr:FXN63_06475"/>
<keyword evidence="3 7" id="KW-0347">Helicase</keyword>
<dbReference type="PROSITE" id="PS51195">
    <property type="entry name" value="Q_MOTIF"/>
    <property type="match status" value="1"/>
</dbReference>
<evidence type="ECO:0000256" key="7">
    <source>
        <dbReference type="RuleBase" id="RU000492"/>
    </source>
</evidence>
<evidence type="ECO:0000313" key="12">
    <source>
        <dbReference type="Proteomes" id="UP000325161"/>
    </source>
</evidence>
<evidence type="ECO:0000256" key="1">
    <source>
        <dbReference type="ARBA" id="ARBA00022741"/>
    </source>
</evidence>
<dbReference type="EC" id="3.6.4.13" evidence="11"/>
<dbReference type="PANTHER" id="PTHR47959">
    <property type="entry name" value="ATP-DEPENDENT RNA HELICASE RHLE-RELATED"/>
    <property type="match status" value="1"/>
</dbReference>
<feature type="domain" description="Helicase C-terminal" evidence="9">
    <location>
        <begin position="216"/>
        <end position="381"/>
    </location>
</feature>
<dbReference type="CDD" id="cd18787">
    <property type="entry name" value="SF2_C_DEAD"/>
    <property type="match status" value="1"/>
</dbReference>
<keyword evidence="2 7" id="KW-0378">Hydrolase</keyword>
<dbReference type="InterPro" id="IPR027417">
    <property type="entry name" value="P-loop_NTPase"/>
</dbReference>
<evidence type="ECO:0000256" key="3">
    <source>
        <dbReference type="ARBA" id="ARBA00022806"/>
    </source>
</evidence>
<name>A0A5C0AV91_9BURK</name>
<evidence type="ECO:0000313" key="11">
    <source>
        <dbReference type="EMBL" id="QEI05524.1"/>
    </source>
</evidence>
<dbReference type="InterPro" id="IPR011545">
    <property type="entry name" value="DEAD/DEAH_box_helicase_dom"/>
</dbReference>
<dbReference type="InterPro" id="IPR000629">
    <property type="entry name" value="RNA-helicase_DEAD-box_CS"/>
</dbReference>
<dbReference type="GO" id="GO:0016787">
    <property type="term" value="F:hydrolase activity"/>
    <property type="evidence" value="ECO:0007669"/>
    <property type="project" value="UniProtKB-KW"/>
</dbReference>
<dbReference type="PROSITE" id="PS51194">
    <property type="entry name" value="HELICASE_CTER"/>
    <property type="match status" value="1"/>
</dbReference>
<dbReference type="InterPro" id="IPR001650">
    <property type="entry name" value="Helicase_C-like"/>
</dbReference>
<dbReference type="Pfam" id="PF03880">
    <property type="entry name" value="DbpA"/>
    <property type="match status" value="1"/>
</dbReference>
<accession>A0A5C0AV91</accession>
<evidence type="ECO:0000256" key="5">
    <source>
        <dbReference type="ARBA" id="ARBA00038437"/>
    </source>
</evidence>
<dbReference type="EMBL" id="CP043046">
    <property type="protein sequence ID" value="QEI05524.1"/>
    <property type="molecule type" value="Genomic_DNA"/>
</dbReference>
<proteinExistence type="inferred from homology"/>
<dbReference type="PROSITE" id="PS00039">
    <property type="entry name" value="DEAD_ATP_HELICASE"/>
    <property type="match status" value="1"/>
</dbReference>
<feature type="domain" description="DEAD-box RNA helicase Q" evidence="10">
    <location>
        <begin position="4"/>
        <end position="32"/>
    </location>
</feature>
<dbReference type="GO" id="GO:0003724">
    <property type="term" value="F:RNA helicase activity"/>
    <property type="evidence" value="ECO:0007669"/>
    <property type="project" value="UniProtKB-EC"/>
</dbReference>
<keyword evidence="4 7" id="KW-0067">ATP-binding</keyword>
<dbReference type="SMART" id="SM00487">
    <property type="entry name" value="DEXDc"/>
    <property type="match status" value="1"/>
</dbReference>